<feature type="region of interest" description="Disordered" evidence="4">
    <location>
        <begin position="1"/>
        <end position="24"/>
    </location>
</feature>
<accession>A0A9Q1F956</accession>
<dbReference type="Pfam" id="PF13432">
    <property type="entry name" value="TPR_16"/>
    <property type="match status" value="1"/>
</dbReference>
<dbReference type="SMART" id="SM00028">
    <property type="entry name" value="TPR"/>
    <property type="match status" value="3"/>
</dbReference>
<keyword evidence="6" id="KW-1185">Reference proteome</keyword>
<evidence type="ECO:0000256" key="1">
    <source>
        <dbReference type="ARBA" id="ARBA00022737"/>
    </source>
</evidence>
<proteinExistence type="predicted"/>
<dbReference type="OrthoDB" id="1658288at2759"/>
<dbReference type="EMBL" id="JAINUF010000007">
    <property type="protein sequence ID" value="KAJ8353542.1"/>
    <property type="molecule type" value="Genomic_DNA"/>
</dbReference>
<dbReference type="SUPFAM" id="SSF48452">
    <property type="entry name" value="TPR-like"/>
    <property type="match status" value="1"/>
</dbReference>
<gene>
    <name evidence="5" type="ORF">SKAU_G00211090</name>
</gene>
<dbReference type="Proteomes" id="UP001152622">
    <property type="component" value="Chromosome 7"/>
</dbReference>
<feature type="repeat" description="TPR" evidence="3">
    <location>
        <begin position="304"/>
        <end position="337"/>
    </location>
</feature>
<protein>
    <submittedName>
        <fullName evidence="5">Uncharacterized protein</fullName>
    </submittedName>
</protein>
<evidence type="ECO:0000313" key="5">
    <source>
        <dbReference type="EMBL" id="KAJ8353542.1"/>
    </source>
</evidence>
<evidence type="ECO:0000256" key="2">
    <source>
        <dbReference type="ARBA" id="ARBA00022803"/>
    </source>
</evidence>
<dbReference type="InterPro" id="IPR019734">
    <property type="entry name" value="TPR_rpt"/>
</dbReference>
<dbReference type="PANTHER" id="PTHR44858">
    <property type="entry name" value="TETRATRICOPEPTIDE REPEAT PROTEIN 6"/>
    <property type="match status" value="1"/>
</dbReference>
<keyword evidence="1" id="KW-0677">Repeat</keyword>
<reference evidence="5" key="1">
    <citation type="journal article" date="2023" name="Science">
        <title>Genome structures resolve the early diversification of teleost fishes.</title>
        <authorList>
            <person name="Parey E."/>
            <person name="Louis A."/>
            <person name="Montfort J."/>
            <person name="Bouchez O."/>
            <person name="Roques C."/>
            <person name="Iampietro C."/>
            <person name="Lluch J."/>
            <person name="Castinel A."/>
            <person name="Donnadieu C."/>
            <person name="Desvignes T."/>
            <person name="Floi Bucao C."/>
            <person name="Jouanno E."/>
            <person name="Wen M."/>
            <person name="Mejri S."/>
            <person name="Dirks R."/>
            <person name="Jansen H."/>
            <person name="Henkel C."/>
            <person name="Chen W.J."/>
            <person name="Zahm M."/>
            <person name="Cabau C."/>
            <person name="Klopp C."/>
            <person name="Thompson A.W."/>
            <person name="Robinson-Rechavi M."/>
            <person name="Braasch I."/>
            <person name="Lecointre G."/>
            <person name="Bobe J."/>
            <person name="Postlethwait J.H."/>
            <person name="Berthelot C."/>
            <person name="Roest Crollius H."/>
            <person name="Guiguen Y."/>
        </authorList>
    </citation>
    <scope>NUCLEOTIDE SEQUENCE</scope>
    <source>
        <strain evidence="5">WJC10195</strain>
    </source>
</reference>
<name>A0A9Q1F956_SYNKA</name>
<sequence>MSQQRDRRSQSLQQLPGRWGSAQCPAELAPRGALSLPLLLDSEHFVARLGDVPSSVPQEKEHSARTDIPGRQTPPPDPSWPVQALPVESATGSIRNLDEVDLSQTLDGAVSVATLDNEVADLTHAMAEGGLANAFDLCRRGALNKKLGHLGLSLEDLNQAISLEPSLLDAYWHRHSIHLLRNDSLRALQDLDFITKHNNQHSEAFKSKAEIYRAKGNTTQAILNYTQAIKCHPEDDENYFKRAKMYEERTEILLAMEDYASTFTINPGRSDALLTYSLHHVHTSSWALALKYLSQLLEQEPHHAQARTYRGMVYVKLGKLQEAVGDFTLALHLDPNNWQAFYHRGCLLRKSMPELALRDLSTSGQTMAV</sequence>
<organism evidence="5 6">
    <name type="scientific">Synaphobranchus kaupii</name>
    <name type="common">Kaup's arrowtooth eel</name>
    <dbReference type="NCBI Taxonomy" id="118154"/>
    <lineage>
        <taxon>Eukaryota</taxon>
        <taxon>Metazoa</taxon>
        <taxon>Chordata</taxon>
        <taxon>Craniata</taxon>
        <taxon>Vertebrata</taxon>
        <taxon>Euteleostomi</taxon>
        <taxon>Actinopterygii</taxon>
        <taxon>Neopterygii</taxon>
        <taxon>Teleostei</taxon>
        <taxon>Anguilliformes</taxon>
        <taxon>Synaphobranchidae</taxon>
        <taxon>Synaphobranchus</taxon>
    </lineage>
</organism>
<dbReference type="PANTHER" id="PTHR44858:SF1">
    <property type="entry name" value="UDP-N-ACETYLGLUCOSAMINE--PEPTIDE N-ACETYLGLUCOSAMINYLTRANSFERASE SPINDLY-RELATED"/>
    <property type="match status" value="1"/>
</dbReference>
<evidence type="ECO:0000313" key="6">
    <source>
        <dbReference type="Proteomes" id="UP001152622"/>
    </source>
</evidence>
<evidence type="ECO:0000256" key="3">
    <source>
        <dbReference type="PROSITE-ProRule" id="PRU00339"/>
    </source>
</evidence>
<dbReference type="InterPro" id="IPR011990">
    <property type="entry name" value="TPR-like_helical_dom_sf"/>
</dbReference>
<keyword evidence="2 3" id="KW-0802">TPR repeat</keyword>
<feature type="region of interest" description="Disordered" evidence="4">
    <location>
        <begin position="53"/>
        <end position="81"/>
    </location>
</feature>
<dbReference type="PROSITE" id="PS50005">
    <property type="entry name" value="TPR"/>
    <property type="match status" value="2"/>
</dbReference>
<dbReference type="Gene3D" id="1.25.40.10">
    <property type="entry name" value="Tetratricopeptide repeat domain"/>
    <property type="match status" value="3"/>
</dbReference>
<feature type="repeat" description="TPR" evidence="3">
    <location>
        <begin position="202"/>
        <end position="235"/>
    </location>
</feature>
<comment type="caution">
    <text evidence="5">The sequence shown here is derived from an EMBL/GenBank/DDBJ whole genome shotgun (WGS) entry which is preliminary data.</text>
</comment>
<evidence type="ECO:0000256" key="4">
    <source>
        <dbReference type="SAM" id="MobiDB-lite"/>
    </source>
</evidence>
<dbReference type="AlphaFoldDB" id="A0A9Q1F956"/>
<dbReference type="PROSITE" id="PS50293">
    <property type="entry name" value="TPR_REGION"/>
    <property type="match status" value="1"/>
</dbReference>
<dbReference type="InterPro" id="IPR050498">
    <property type="entry name" value="Ycf3"/>
</dbReference>